<dbReference type="PANTHER" id="PTHR42786:SF2">
    <property type="entry name" value="TRNA (CYTIDINE_URIDINE-2'-O-)-METHYLTRANSFERASE TRMJ"/>
    <property type="match status" value="1"/>
</dbReference>
<proteinExistence type="inferred from homology"/>
<dbReference type="PIRSF" id="PIRSF004808">
    <property type="entry name" value="LasT"/>
    <property type="match status" value="1"/>
</dbReference>
<dbReference type="Pfam" id="PF00588">
    <property type="entry name" value="SpoU_methylase"/>
    <property type="match status" value="1"/>
</dbReference>
<dbReference type="InterPro" id="IPR029028">
    <property type="entry name" value="Alpha/beta_knot_MTases"/>
</dbReference>
<evidence type="ECO:0000256" key="1">
    <source>
        <dbReference type="ARBA" id="ARBA00007228"/>
    </source>
</evidence>
<evidence type="ECO:0000259" key="5">
    <source>
        <dbReference type="Pfam" id="PF00588"/>
    </source>
</evidence>
<dbReference type="InterPro" id="IPR004384">
    <property type="entry name" value="RNA_MeTrfase_TrmJ/LasT"/>
</dbReference>
<evidence type="ECO:0000256" key="2">
    <source>
        <dbReference type="ARBA" id="ARBA00022603"/>
    </source>
</evidence>
<dbReference type="SUPFAM" id="SSF75217">
    <property type="entry name" value="alpha/beta knot"/>
    <property type="match status" value="1"/>
</dbReference>
<dbReference type="EMBL" id="UINC01052662">
    <property type="protein sequence ID" value="SVB68247.1"/>
    <property type="molecule type" value="Genomic_DNA"/>
</dbReference>
<gene>
    <name evidence="6" type="ORF">METZ01_LOCUS221101</name>
</gene>
<dbReference type="AlphaFoldDB" id="A0A382G155"/>
<reference evidence="6" key="1">
    <citation type="submission" date="2018-05" db="EMBL/GenBank/DDBJ databases">
        <authorList>
            <person name="Lanie J.A."/>
            <person name="Ng W.-L."/>
            <person name="Kazmierczak K.M."/>
            <person name="Andrzejewski T.M."/>
            <person name="Davidsen T.M."/>
            <person name="Wayne K.J."/>
            <person name="Tettelin H."/>
            <person name="Glass J.I."/>
            <person name="Rusch D."/>
            <person name="Podicherti R."/>
            <person name="Tsui H.-C.T."/>
            <person name="Winkler M.E."/>
        </authorList>
    </citation>
    <scope>NUCLEOTIDE SEQUENCE</scope>
</reference>
<evidence type="ECO:0000313" key="6">
    <source>
        <dbReference type="EMBL" id="SVB68247.1"/>
    </source>
</evidence>
<dbReference type="GO" id="GO:0002128">
    <property type="term" value="P:tRNA nucleoside ribose methylation"/>
    <property type="evidence" value="ECO:0007669"/>
    <property type="project" value="TreeGrafter"/>
</dbReference>
<dbReference type="GO" id="GO:0003723">
    <property type="term" value="F:RNA binding"/>
    <property type="evidence" value="ECO:0007669"/>
    <property type="project" value="InterPro"/>
</dbReference>
<dbReference type="PANTHER" id="PTHR42786">
    <property type="entry name" value="TRNA/RRNA METHYLTRANSFERASE"/>
    <property type="match status" value="1"/>
</dbReference>
<dbReference type="InterPro" id="IPR029026">
    <property type="entry name" value="tRNA_m1G_MTases_N"/>
</dbReference>
<accession>A0A382G155</accession>
<dbReference type="GO" id="GO:0008173">
    <property type="term" value="F:RNA methyltransferase activity"/>
    <property type="evidence" value="ECO:0007669"/>
    <property type="project" value="InterPro"/>
</dbReference>
<dbReference type="Gene3D" id="3.40.1280.10">
    <property type="match status" value="1"/>
</dbReference>
<comment type="similarity">
    <text evidence="1">Belongs to the class IV-like SAM-binding methyltransferase superfamily. RNA methyltransferase TrmH family.</text>
</comment>
<evidence type="ECO:0000256" key="3">
    <source>
        <dbReference type="ARBA" id="ARBA00022679"/>
    </source>
</evidence>
<name>A0A382G155_9ZZZZ</name>
<dbReference type="NCBIfam" id="TIGR00050">
    <property type="entry name" value="rRNA_methyl_1"/>
    <property type="match status" value="1"/>
</dbReference>
<dbReference type="Gene3D" id="1.10.8.590">
    <property type="match status" value="1"/>
</dbReference>
<dbReference type="CDD" id="cd18093">
    <property type="entry name" value="SpoU-like_TrmJ"/>
    <property type="match status" value="1"/>
</dbReference>
<dbReference type="InterPro" id="IPR001537">
    <property type="entry name" value="SpoU_MeTrfase"/>
</dbReference>
<dbReference type="GO" id="GO:0005829">
    <property type="term" value="C:cytosol"/>
    <property type="evidence" value="ECO:0007669"/>
    <property type="project" value="TreeGrafter"/>
</dbReference>
<keyword evidence="3" id="KW-0808">Transferase</keyword>
<sequence length="273" mass="31229">MANNEANLKDYHRAIDANIPSNLDNIRIILFEPQGPLNIGATARSIKGMGLSQLYLVNPKPFLDCRETWYMSHGATDIIRNCHIVECLDTALKGIQFLVGTTHRRRKEKLARPTTARDAAKEIAKFSQDQQVAILFGREDFGLSTEHVSRCHLTASIPMAMKNPSLNLAQAVQIFVYEIFLESLENTVEPVGLQNAKIDEVERFYQRLLALVERVDVKPRNGDWKYLMRSVRRVFSRTGLESRDIGTLDLIFSSAHRYINRLEERLRSDQDRS</sequence>
<keyword evidence="2" id="KW-0489">Methyltransferase</keyword>
<keyword evidence="4" id="KW-0949">S-adenosyl-L-methionine</keyword>
<protein>
    <recommendedName>
        <fullName evidence="5">tRNA/rRNA methyltransferase SpoU type domain-containing protein</fullName>
    </recommendedName>
</protein>
<feature type="domain" description="tRNA/rRNA methyltransferase SpoU type" evidence="5">
    <location>
        <begin position="26"/>
        <end position="177"/>
    </location>
</feature>
<evidence type="ECO:0000256" key="4">
    <source>
        <dbReference type="ARBA" id="ARBA00022691"/>
    </source>
</evidence>
<organism evidence="6">
    <name type="scientific">marine metagenome</name>
    <dbReference type="NCBI Taxonomy" id="408172"/>
    <lineage>
        <taxon>unclassified sequences</taxon>
        <taxon>metagenomes</taxon>
        <taxon>ecological metagenomes</taxon>
    </lineage>
</organism>